<feature type="region of interest" description="Disordered" evidence="5">
    <location>
        <begin position="176"/>
        <end position="212"/>
    </location>
</feature>
<feature type="compositionally biased region" description="Polar residues" evidence="5">
    <location>
        <begin position="385"/>
        <end position="403"/>
    </location>
</feature>
<sequence>MASREFTLEAVKEFIVNSGGKVTNHDLVTKFKNYLNDPQDKVLNREKFKDFVNSLATIKIDEKGEKLLVLKKKYRDRVSDNNSYLDIKADSIRAQSEPPRNDRLFNITDSIDTGMSSRGHSERNLSDRVGASVSQSSLNDSIGSEISSSSFSSIGAADEDADLSLMSVKERAQHLNRIESESQLQNTSSAQKKRDNRTIYRDRDGDDDSSGTGYVEFDTIEKEWLATCASADYHNMHQLLNKRPALAKLRVNTALHFAAKHGKADVVKMIASKSGVNVNQKTGYTPLHLAAMQGHEEIIELLVHTYKADPNVRDYSGKKAKQYLKFSASSRAQRKYDPDDSFMRNASFRKSNRVRAISSLIQGSGTGMKQFQTSWDDMSIKDTTPKSTPGTSPANSVGPSPVQQRKGHFSEKEKHLMPPPSAPSKKSSRTHYSYSKESLISEEKRFSEKSQVTRSESEPNLGGSLEAGSSKQTYV</sequence>
<dbReference type="Pfam" id="PF12796">
    <property type="entry name" value="Ank_2"/>
    <property type="match status" value="1"/>
</dbReference>
<reference evidence="7 8" key="1">
    <citation type="submission" date="2024-11" db="EMBL/GenBank/DDBJ databases">
        <title>Chromosome-level genome assembly of the freshwater bivalve Anodonta woodiana.</title>
        <authorList>
            <person name="Chen X."/>
        </authorList>
    </citation>
    <scope>NUCLEOTIDE SEQUENCE [LARGE SCALE GENOMIC DNA]</scope>
    <source>
        <strain evidence="7">MN2024</strain>
        <tissue evidence="7">Gills</tissue>
    </source>
</reference>
<evidence type="ECO:0000256" key="3">
    <source>
        <dbReference type="ARBA" id="ARBA00038122"/>
    </source>
</evidence>
<dbReference type="PROSITE" id="PS50297">
    <property type="entry name" value="ANK_REP_REGION"/>
    <property type="match status" value="1"/>
</dbReference>
<keyword evidence="2 4" id="KW-0040">ANK repeat</keyword>
<dbReference type="AlphaFoldDB" id="A0ABD3VFQ6"/>
<feature type="region of interest" description="Disordered" evidence="5">
    <location>
        <begin position="378"/>
        <end position="475"/>
    </location>
</feature>
<dbReference type="EMBL" id="JBJQND010000012">
    <property type="protein sequence ID" value="KAL3860419.1"/>
    <property type="molecule type" value="Genomic_DNA"/>
</dbReference>
<protein>
    <recommendedName>
        <fullName evidence="6">SOWAHA-C winged helix-turn-helix domain-containing protein</fullName>
    </recommendedName>
</protein>
<feature type="compositionally biased region" description="Basic and acidic residues" evidence="5">
    <location>
        <begin position="439"/>
        <end position="448"/>
    </location>
</feature>
<evidence type="ECO:0000313" key="8">
    <source>
        <dbReference type="Proteomes" id="UP001634394"/>
    </source>
</evidence>
<dbReference type="PANTHER" id="PTHR14491:SF7">
    <property type="entry name" value="SOSONDOWAH, ISOFORM G"/>
    <property type="match status" value="1"/>
</dbReference>
<evidence type="ECO:0000256" key="5">
    <source>
        <dbReference type="SAM" id="MobiDB-lite"/>
    </source>
</evidence>
<dbReference type="InterPro" id="IPR002110">
    <property type="entry name" value="Ankyrin_rpt"/>
</dbReference>
<accession>A0ABD3VFQ6</accession>
<dbReference type="InterPro" id="IPR036770">
    <property type="entry name" value="Ankyrin_rpt-contain_sf"/>
</dbReference>
<dbReference type="PROSITE" id="PS50088">
    <property type="entry name" value="ANK_REPEAT"/>
    <property type="match status" value="1"/>
</dbReference>
<organism evidence="7 8">
    <name type="scientific">Sinanodonta woodiana</name>
    <name type="common">Chinese pond mussel</name>
    <name type="synonym">Anodonta woodiana</name>
    <dbReference type="NCBI Taxonomy" id="1069815"/>
    <lineage>
        <taxon>Eukaryota</taxon>
        <taxon>Metazoa</taxon>
        <taxon>Spiralia</taxon>
        <taxon>Lophotrochozoa</taxon>
        <taxon>Mollusca</taxon>
        <taxon>Bivalvia</taxon>
        <taxon>Autobranchia</taxon>
        <taxon>Heteroconchia</taxon>
        <taxon>Palaeoheterodonta</taxon>
        <taxon>Unionida</taxon>
        <taxon>Unionoidea</taxon>
        <taxon>Unionidae</taxon>
        <taxon>Unioninae</taxon>
        <taxon>Sinanodonta</taxon>
    </lineage>
</organism>
<dbReference type="SMART" id="SM00248">
    <property type="entry name" value="ANK"/>
    <property type="match status" value="2"/>
</dbReference>
<gene>
    <name evidence="7" type="ORF">ACJMK2_010543</name>
</gene>
<proteinExistence type="inferred from homology"/>
<dbReference type="SUPFAM" id="SSF48403">
    <property type="entry name" value="Ankyrin repeat"/>
    <property type="match status" value="1"/>
</dbReference>
<comment type="similarity">
    <text evidence="3">Belongs to the SOWAH family.</text>
</comment>
<feature type="compositionally biased region" description="Polar residues" evidence="5">
    <location>
        <begin position="107"/>
        <end position="118"/>
    </location>
</feature>
<feature type="compositionally biased region" description="Basic and acidic residues" evidence="5">
    <location>
        <begin position="192"/>
        <end position="204"/>
    </location>
</feature>
<feature type="repeat" description="ANK" evidence="4">
    <location>
        <begin position="282"/>
        <end position="303"/>
    </location>
</feature>
<name>A0ABD3VFQ6_SINWO</name>
<evidence type="ECO:0000256" key="1">
    <source>
        <dbReference type="ARBA" id="ARBA00022737"/>
    </source>
</evidence>
<feature type="region of interest" description="Disordered" evidence="5">
    <location>
        <begin position="90"/>
        <end position="149"/>
    </location>
</feature>
<dbReference type="Proteomes" id="UP001634394">
    <property type="component" value="Unassembled WGS sequence"/>
</dbReference>
<keyword evidence="8" id="KW-1185">Reference proteome</keyword>
<evidence type="ECO:0000259" key="6">
    <source>
        <dbReference type="Pfam" id="PF25877"/>
    </source>
</evidence>
<evidence type="ECO:0000256" key="4">
    <source>
        <dbReference type="PROSITE-ProRule" id="PRU00023"/>
    </source>
</evidence>
<dbReference type="Gene3D" id="1.25.40.20">
    <property type="entry name" value="Ankyrin repeat-containing domain"/>
    <property type="match status" value="1"/>
</dbReference>
<keyword evidence="1" id="KW-0677">Repeat</keyword>
<dbReference type="Pfam" id="PF25877">
    <property type="entry name" value="WHD_SOWAH"/>
    <property type="match status" value="1"/>
</dbReference>
<dbReference type="PANTHER" id="PTHR14491">
    <property type="entry name" value="SOSONDOWAH, ISOFORM G"/>
    <property type="match status" value="1"/>
</dbReference>
<comment type="caution">
    <text evidence="7">The sequence shown here is derived from an EMBL/GenBank/DDBJ whole genome shotgun (WGS) entry which is preliminary data.</text>
</comment>
<evidence type="ECO:0000313" key="7">
    <source>
        <dbReference type="EMBL" id="KAL3860419.1"/>
    </source>
</evidence>
<feature type="domain" description="SOWAHA-C winged helix-turn-helix" evidence="6">
    <location>
        <begin position="5"/>
        <end position="82"/>
    </location>
</feature>
<feature type="compositionally biased region" description="Polar residues" evidence="5">
    <location>
        <begin position="181"/>
        <end position="190"/>
    </location>
</feature>
<evidence type="ECO:0000256" key="2">
    <source>
        <dbReference type="ARBA" id="ARBA00023043"/>
    </source>
</evidence>
<dbReference type="InterPro" id="IPR058889">
    <property type="entry name" value="WHD_SOWAHA-C"/>
</dbReference>
<feature type="compositionally biased region" description="Low complexity" evidence="5">
    <location>
        <begin position="136"/>
        <end position="149"/>
    </location>
</feature>